<accession>A0A6G8S377</accession>
<keyword evidence="4" id="KW-1134">Transmembrane beta strand</keyword>
<gene>
    <name evidence="15" type="ORF">G8D99_05835</name>
</gene>
<comment type="subunit">
    <text evidence="10">Interacts with TamB to form the translocation and assembly module (TAM).</text>
</comment>
<evidence type="ECO:0000256" key="3">
    <source>
        <dbReference type="ARBA" id="ARBA00015419"/>
    </source>
</evidence>
<keyword evidence="6" id="KW-0732">Signal</keyword>
<dbReference type="InterPro" id="IPR035243">
    <property type="entry name" value="TamA_POTRA_Dom_1"/>
</dbReference>
<dbReference type="Gene3D" id="3.10.20.310">
    <property type="entry name" value="membrane protein fhac"/>
    <property type="match status" value="3"/>
</dbReference>
<feature type="domain" description="Bacterial surface antigen (D15)" evidence="12">
    <location>
        <begin position="612"/>
        <end position="917"/>
    </location>
</feature>
<dbReference type="InterPro" id="IPR010827">
    <property type="entry name" value="BamA/TamA_POTRA"/>
</dbReference>
<sequence length="919" mass="102004">MPTNIQFKKSMLAVSMHTIFQPNDINKWLCASVFLSVFTSPAVLAVESKSNDPQYIQLPQSEAALDEHKKALETAAVQQGVSNEKIEQLDEKIESIQQNQQAPAFDSLDMLEQQRQQSAANRSAFKPIEFEDLEDLPVQSVDPTLANDILQQAEQAKAEAQSYRAGGLKAPELEVSEISKAELTEIQTAPVNVDQLMQSIQADSKFVVEENQSGRSLATQTVAGDQSKEKQNLLKRLFYKIRPARMNQVASVPKISADVAGAPKALADNIKAKLSSFTVESFADYNAAVPQLRSLTNQAAQAVGYYDAEFKFEKISDNKVRVTVTPNEPVIVREQNIEFSGAGKNLAQLQVIKVLPELEVGDILDQGKYETTKARITDAAANNGFFDAYWRMHDVMLARPENQADINLKYETGDRYKIGHVKFQMSDPSKPLPIKEEILQTLAPWKDGADYTAWRVNVLSNNLTNSRYFNYTLVDAVKPEPIIKELELPPDLQALVDEQKVSADAFLPEEKKKAVATTPDDVVQNVADENQFAGVQEAKTDPNLTEAQSKALAKQKETERLQAQARAEKEIPVIVTLNADKLNSLEAGIGYGTDTGVRLRSQYRRAIVNENGHSFDANLELSQIRQSLDGRYNIPYKHPLNDYISLVGGYEREERDKIGNGLGLIVESAVAGADRIIKGSRKEWQHVIGLRYRLDRVGVDGNIEGDIDFDDIPDAFLAPGANTEQQSLLFGYEVTKTLSDNRVNPTKGFKQNYKIQLGSESLFSDADMAIANASFKGLYSLGKDNNHQFIAGANLGYIFTKDFEKVPYNLRFLAGGDQSLRGFDYKSLSPTEYGFKVGGQALAVGTVEYNYQFKPGWRAAVFSDFGNAYDEKFKNDTEYSMGLGIRWSSPIGPIRLDVASGVSDPAHPIRLHFFIGSQL</sequence>
<evidence type="ECO:0000256" key="2">
    <source>
        <dbReference type="ARBA" id="ARBA00010248"/>
    </source>
</evidence>
<evidence type="ECO:0000256" key="8">
    <source>
        <dbReference type="ARBA" id="ARBA00023237"/>
    </source>
</evidence>
<evidence type="ECO:0000313" key="15">
    <source>
        <dbReference type="EMBL" id="QIO08585.1"/>
    </source>
</evidence>
<dbReference type="InterPro" id="IPR039910">
    <property type="entry name" value="D15-like"/>
</dbReference>
<evidence type="ECO:0000259" key="14">
    <source>
        <dbReference type="Pfam" id="PF17243"/>
    </source>
</evidence>
<proteinExistence type="inferred from homology"/>
<dbReference type="AlphaFoldDB" id="A0A6G8S377"/>
<dbReference type="Gene3D" id="2.40.160.50">
    <property type="entry name" value="membrane protein fhac: a member of the omp85/tpsb transporter family"/>
    <property type="match status" value="1"/>
</dbReference>
<reference evidence="15 16" key="1">
    <citation type="submission" date="2020-03" db="EMBL/GenBank/DDBJ databases">
        <authorList>
            <person name="Zhu W."/>
        </authorList>
    </citation>
    <scope>NUCLEOTIDE SEQUENCE [LARGE SCALE GENOMIC DNA]</scope>
    <source>
        <strain evidence="15 16">185</strain>
    </source>
</reference>
<evidence type="ECO:0000256" key="5">
    <source>
        <dbReference type="ARBA" id="ARBA00022692"/>
    </source>
</evidence>
<evidence type="ECO:0000313" key="16">
    <source>
        <dbReference type="Proteomes" id="UP000501939"/>
    </source>
</evidence>
<keyword evidence="5" id="KW-0812">Transmembrane</keyword>
<evidence type="ECO:0000256" key="11">
    <source>
        <dbReference type="SAM" id="MobiDB-lite"/>
    </source>
</evidence>
<dbReference type="GO" id="GO:0097347">
    <property type="term" value="C:TAM protein secretion complex"/>
    <property type="evidence" value="ECO:0007669"/>
    <property type="project" value="TreeGrafter"/>
</dbReference>
<dbReference type="Pfam" id="PF07244">
    <property type="entry name" value="POTRA"/>
    <property type="match status" value="1"/>
</dbReference>
<dbReference type="GO" id="GO:0009306">
    <property type="term" value="P:protein secretion"/>
    <property type="evidence" value="ECO:0007669"/>
    <property type="project" value="TreeGrafter"/>
</dbReference>
<evidence type="ECO:0000256" key="1">
    <source>
        <dbReference type="ARBA" id="ARBA00004442"/>
    </source>
</evidence>
<feature type="domain" description="POTRA" evidence="13">
    <location>
        <begin position="335"/>
        <end position="407"/>
    </location>
</feature>
<dbReference type="KEGG" id="alj:G8D99_05835"/>
<feature type="domain" description="TamA POTRA" evidence="14">
    <location>
        <begin position="258"/>
        <end position="326"/>
    </location>
</feature>
<feature type="region of interest" description="Disordered" evidence="11">
    <location>
        <begin position="534"/>
        <end position="556"/>
    </location>
</feature>
<dbReference type="InterPro" id="IPR000184">
    <property type="entry name" value="Bac_surfAg_D15"/>
</dbReference>
<evidence type="ECO:0000256" key="9">
    <source>
        <dbReference type="ARBA" id="ARBA00033063"/>
    </source>
</evidence>
<keyword evidence="8" id="KW-0998">Cell outer membrane</keyword>
<comment type="similarity">
    <text evidence="2">Belongs to the TamA family.</text>
</comment>
<dbReference type="PANTHER" id="PTHR12815:SF47">
    <property type="entry name" value="TRANSLOCATION AND ASSEMBLY MODULE SUBUNIT TAMA"/>
    <property type="match status" value="1"/>
</dbReference>
<dbReference type="EMBL" id="CP049916">
    <property type="protein sequence ID" value="QIO08585.1"/>
    <property type="molecule type" value="Genomic_DNA"/>
</dbReference>
<comment type="subcellular location">
    <subcellularLocation>
        <location evidence="1">Cell outer membrane</location>
    </subcellularLocation>
</comment>
<evidence type="ECO:0000256" key="7">
    <source>
        <dbReference type="ARBA" id="ARBA00023136"/>
    </source>
</evidence>
<dbReference type="GO" id="GO:0009279">
    <property type="term" value="C:cell outer membrane"/>
    <property type="evidence" value="ECO:0007669"/>
    <property type="project" value="UniProtKB-SubCell"/>
</dbReference>
<keyword evidence="7" id="KW-0472">Membrane</keyword>
<dbReference type="Pfam" id="PF17243">
    <property type="entry name" value="POTRA_TamA_1"/>
    <property type="match status" value="1"/>
</dbReference>
<organism evidence="15 16">
    <name type="scientific">Acinetobacter lanii</name>
    <dbReference type="NCBI Taxonomy" id="2715163"/>
    <lineage>
        <taxon>Bacteria</taxon>
        <taxon>Pseudomonadati</taxon>
        <taxon>Pseudomonadota</taxon>
        <taxon>Gammaproteobacteria</taxon>
        <taxon>Moraxellales</taxon>
        <taxon>Moraxellaceae</taxon>
        <taxon>Acinetobacter</taxon>
    </lineage>
</organism>
<name>A0A6G8S377_9GAMM</name>
<dbReference type="RefSeq" id="WP_166323480.1">
    <property type="nucleotide sequence ID" value="NZ_CP049916.1"/>
</dbReference>
<dbReference type="Pfam" id="PF01103">
    <property type="entry name" value="Omp85"/>
    <property type="match status" value="1"/>
</dbReference>
<dbReference type="PANTHER" id="PTHR12815">
    <property type="entry name" value="SORTING AND ASSEMBLY MACHINERY SAMM50 PROTEIN FAMILY MEMBER"/>
    <property type="match status" value="1"/>
</dbReference>
<evidence type="ECO:0000256" key="10">
    <source>
        <dbReference type="ARBA" id="ARBA00093548"/>
    </source>
</evidence>
<keyword evidence="16" id="KW-1185">Reference proteome</keyword>
<evidence type="ECO:0000259" key="12">
    <source>
        <dbReference type="Pfam" id="PF01103"/>
    </source>
</evidence>
<dbReference type="Proteomes" id="UP000501939">
    <property type="component" value="Chromosome"/>
</dbReference>
<evidence type="ECO:0000256" key="4">
    <source>
        <dbReference type="ARBA" id="ARBA00022452"/>
    </source>
</evidence>
<evidence type="ECO:0000259" key="13">
    <source>
        <dbReference type="Pfam" id="PF07244"/>
    </source>
</evidence>
<protein>
    <recommendedName>
        <fullName evidence="3">Translocation and assembly module subunit TamA</fullName>
    </recommendedName>
    <alternativeName>
        <fullName evidence="9">Autotransporter assembly factor TamA</fullName>
    </alternativeName>
</protein>
<evidence type="ECO:0000256" key="6">
    <source>
        <dbReference type="ARBA" id="ARBA00022729"/>
    </source>
</evidence>